<keyword evidence="3" id="KW-1185">Reference proteome</keyword>
<comment type="caution">
    <text evidence="2">The sequence shown here is derived from an EMBL/GenBank/DDBJ whole genome shotgun (WGS) entry which is preliminary data.</text>
</comment>
<evidence type="ECO:0000313" key="2">
    <source>
        <dbReference type="EMBL" id="VEL25606.1"/>
    </source>
</evidence>
<proteinExistence type="predicted"/>
<evidence type="ECO:0000313" key="3">
    <source>
        <dbReference type="Proteomes" id="UP000784294"/>
    </source>
</evidence>
<dbReference type="EMBL" id="CAAALY010075092">
    <property type="protein sequence ID" value="VEL25606.1"/>
    <property type="molecule type" value="Genomic_DNA"/>
</dbReference>
<sequence>MDGPVVGWNWRVEDDADPGSLTHRQVDNPKDRQKSKCPGGARGGGYFGRRMDTWTNRQMTRWMDVLPTDRLPNIAKCALNVTPLKASLFTPTRGASDRRSAIVKGAHADLPKLIQSSLSFPLGRVRCNPSTGQSVEVFKMQTLASPRGQACFWHKSTGRVIKSDMRLVMRSGWQVRIAN</sequence>
<dbReference type="Proteomes" id="UP000784294">
    <property type="component" value="Unassembled WGS sequence"/>
</dbReference>
<feature type="region of interest" description="Disordered" evidence="1">
    <location>
        <begin position="1"/>
        <end position="44"/>
    </location>
</feature>
<dbReference type="AlphaFoldDB" id="A0A448X1P1"/>
<feature type="compositionally biased region" description="Basic and acidic residues" evidence="1">
    <location>
        <begin position="24"/>
        <end position="34"/>
    </location>
</feature>
<name>A0A448X1P1_9PLAT</name>
<evidence type="ECO:0000256" key="1">
    <source>
        <dbReference type="SAM" id="MobiDB-lite"/>
    </source>
</evidence>
<accession>A0A448X1P1</accession>
<protein>
    <submittedName>
        <fullName evidence="2">Uncharacterized protein</fullName>
    </submittedName>
</protein>
<organism evidence="2 3">
    <name type="scientific">Protopolystoma xenopodis</name>
    <dbReference type="NCBI Taxonomy" id="117903"/>
    <lineage>
        <taxon>Eukaryota</taxon>
        <taxon>Metazoa</taxon>
        <taxon>Spiralia</taxon>
        <taxon>Lophotrochozoa</taxon>
        <taxon>Platyhelminthes</taxon>
        <taxon>Monogenea</taxon>
        <taxon>Polyopisthocotylea</taxon>
        <taxon>Polystomatidea</taxon>
        <taxon>Polystomatidae</taxon>
        <taxon>Protopolystoma</taxon>
    </lineage>
</organism>
<reference evidence="2" key="1">
    <citation type="submission" date="2018-11" db="EMBL/GenBank/DDBJ databases">
        <authorList>
            <consortium name="Pathogen Informatics"/>
        </authorList>
    </citation>
    <scope>NUCLEOTIDE SEQUENCE</scope>
</reference>
<gene>
    <name evidence="2" type="ORF">PXEA_LOCUS19046</name>
</gene>